<sequence length="301" mass="35329">MSSKSSIDSQEIVKDHYVLFFEADNTYDVLKKSKCVELDQEKQTVKIYYPRQRAYFKGKICYEGTEEKCEKKCKKLIKRQAEEASSTEDDFNFTQAKVDKVTKLVKDSQTLYEKEMDKFRNLESSQKRPREISPFRGFETIESEPNVVSEPNDFNNHSEIKKLKKDIESLRVEMNNNFNSLKEMISSLQKKTNDPEYPSELWHGEKELLSVGAPNIQKYVSNLMDILYTDEEMSKSYVIEGASTSKKEPLDLERLHKIRDAVFIKYRVPNHKKNEFYEIVKARACRKCLDTAKEFKKKNAN</sequence>
<proteinExistence type="predicted"/>
<dbReference type="EMBL" id="CAJNOC010002184">
    <property type="protein sequence ID" value="CAF0917520.1"/>
    <property type="molecule type" value="Genomic_DNA"/>
</dbReference>
<dbReference type="OrthoDB" id="10053686at2759"/>
<gene>
    <name evidence="2" type="ORF">OXX778_LOCUS12226</name>
</gene>
<evidence type="ECO:0000256" key="1">
    <source>
        <dbReference type="SAM" id="Coils"/>
    </source>
</evidence>
<evidence type="ECO:0000313" key="2">
    <source>
        <dbReference type="EMBL" id="CAF0917520.1"/>
    </source>
</evidence>
<evidence type="ECO:0000313" key="3">
    <source>
        <dbReference type="Proteomes" id="UP000663879"/>
    </source>
</evidence>
<evidence type="ECO:0008006" key="4">
    <source>
        <dbReference type="Google" id="ProtNLM"/>
    </source>
</evidence>
<protein>
    <recommendedName>
        <fullName evidence="4">BEN domain-containing protein</fullName>
    </recommendedName>
</protein>
<name>A0A814ART1_9BILA</name>
<accession>A0A814ART1</accession>
<keyword evidence="3" id="KW-1185">Reference proteome</keyword>
<organism evidence="2 3">
    <name type="scientific">Brachionus calyciflorus</name>
    <dbReference type="NCBI Taxonomy" id="104777"/>
    <lineage>
        <taxon>Eukaryota</taxon>
        <taxon>Metazoa</taxon>
        <taxon>Spiralia</taxon>
        <taxon>Gnathifera</taxon>
        <taxon>Rotifera</taxon>
        <taxon>Eurotatoria</taxon>
        <taxon>Monogononta</taxon>
        <taxon>Pseudotrocha</taxon>
        <taxon>Ploima</taxon>
        <taxon>Brachionidae</taxon>
        <taxon>Brachionus</taxon>
    </lineage>
</organism>
<feature type="coiled-coil region" evidence="1">
    <location>
        <begin position="160"/>
        <end position="191"/>
    </location>
</feature>
<reference evidence="2" key="1">
    <citation type="submission" date="2021-02" db="EMBL/GenBank/DDBJ databases">
        <authorList>
            <person name="Nowell W R."/>
        </authorList>
    </citation>
    <scope>NUCLEOTIDE SEQUENCE</scope>
    <source>
        <strain evidence="2">Ploen Becks lab</strain>
    </source>
</reference>
<comment type="caution">
    <text evidence="2">The sequence shown here is derived from an EMBL/GenBank/DDBJ whole genome shotgun (WGS) entry which is preliminary data.</text>
</comment>
<dbReference type="AlphaFoldDB" id="A0A814ART1"/>
<keyword evidence="1" id="KW-0175">Coiled coil</keyword>
<dbReference type="Proteomes" id="UP000663879">
    <property type="component" value="Unassembled WGS sequence"/>
</dbReference>